<accession>A0AA38X2W9</accession>
<proteinExistence type="predicted"/>
<evidence type="ECO:0000313" key="1">
    <source>
        <dbReference type="EMBL" id="KAJ9605790.1"/>
    </source>
</evidence>
<protein>
    <submittedName>
        <fullName evidence="1">Uncharacterized protein</fullName>
    </submittedName>
</protein>
<name>A0AA38X2W9_9EURO</name>
<evidence type="ECO:0000313" key="2">
    <source>
        <dbReference type="Proteomes" id="UP001172673"/>
    </source>
</evidence>
<comment type="caution">
    <text evidence="1">The sequence shown here is derived from an EMBL/GenBank/DDBJ whole genome shotgun (WGS) entry which is preliminary data.</text>
</comment>
<reference evidence="1" key="1">
    <citation type="submission" date="2022-10" db="EMBL/GenBank/DDBJ databases">
        <title>Culturing micro-colonial fungi from biological soil crusts in the Mojave desert and describing Neophaeococcomyces mojavensis, and introducing the new genera and species Taxawa tesnikishii.</title>
        <authorList>
            <person name="Kurbessoian T."/>
            <person name="Stajich J.E."/>
        </authorList>
    </citation>
    <scope>NUCLEOTIDE SEQUENCE</scope>
    <source>
        <strain evidence="1">TK_41</strain>
    </source>
</reference>
<dbReference type="EMBL" id="JAPDRK010000015">
    <property type="protein sequence ID" value="KAJ9605790.1"/>
    <property type="molecule type" value="Genomic_DNA"/>
</dbReference>
<keyword evidence="2" id="KW-1185">Reference proteome</keyword>
<dbReference type="AlphaFoldDB" id="A0AA38X2W9"/>
<dbReference type="Proteomes" id="UP001172673">
    <property type="component" value="Unassembled WGS sequence"/>
</dbReference>
<dbReference type="PANTHER" id="PTHR38111:SF6">
    <property type="entry name" value="FINGER DOMAIN PROTEIN, PUTATIVE (AFU_ORTHOLOGUE AFUA_8G01940)-RELATED"/>
    <property type="match status" value="1"/>
</dbReference>
<gene>
    <name evidence="1" type="ORF">H2200_009639</name>
</gene>
<sequence length="521" mass="58784">MVQFIHQDLKHRSLSESDRRTVRKVSNTAAAATRKARGASAKVNTLQLPDFLVIGTPSESDSTAASTHSEEDVIPLHLQQTPRRTVTRRPAWWNHHPGALSSERDYATPIATPLSQWPDNRKSPEFVSLLMQPGLSQKLLMDASSVDVNSDPKRWVKICRLTSILQFLPHMIGHSKCLDYAIDCLAERVRQCCIQIPDVALAQTQLEKRYGRALQCLQNALDSAQSIDWTVWYTTLLLALFELLATSSHHAWILHAQGAKQILLTLGPHNIKSEYEKILLAAQCQILTIEAIFNNRDCFLSSRAWQKAIETTMSHNSKILDRSEPVVTMWAITACAPGLFRRVTEAVLHHHLPEQNEKLADELCALLDRYATWRDKWEQTLVGEDFPIINDATLATAGPTIYPQYLAFWALTHRFLLAIQPHRAPVAETNSINAALRIIEFDQLRETDSVTDLCRTFALSIGRSIKQTTMEWTMQQYVSHDFQTIEPAVFLRWNSLLGRAIEDDAAWLPSGMVTPSSAGSR</sequence>
<dbReference type="InterPro" id="IPR053178">
    <property type="entry name" value="Osmoadaptation_assoc"/>
</dbReference>
<dbReference type="PANTHER" id="PTHR38111">
    <property type="entry name" value="ZN(2)-C6 FUNGAL-TYPE DOMAIN-CONTAINING PROTEIN-RELATED"/>
    <property type="match status" value="1"/>
</dbReference>
<organism evidence="1 2">
    <name type="scientific">Cladophialophora chaetospira</name>
    <dbReference type="NCBI Taxonomy" id="386627"/>
    <lineage>
        <taxon>Eukaryota</taxon>
        <taxon>Fungi</taxon>
        <taxon>Dikarya</taxon>
        <taxon>Ascomycota</taxon>
        <taxon>Pezizomycotina</taxon>
        <taxon>Eurotiomycetes</taxon>
        <taxon>Chaetothyriomycetidae</taxon>
        <taxon>Chaetothyriales</taxon>
        <taxon>Herpotrichiellaceae</taxon>
        <taxon>Cladophialophora</taxon>
    </lineage>
</organism>